<keyword evidence="2" id="KW-0472">Membrane</keyword>
<keyword evidence="2" id="KW-0812">Transmembrane</keyword>
<proteinExistence type="predicted"/>
<dbReference type="RefSeq" id="XP_004830468.1">
    <property type="nucleotide sequence ID" value="XM_004830411.1"/>
</dbReference>
<evidence type="ECO:0000313" key="3">
    <source>
        <dbReference type="EMBL" id="AFZ80802.1"/>
    </source>
</evidence>
<evidence type="ECO:0000313" key="4">
    <source>
        <dbReference type="Proteomes" id="UP000031512"/>
    </source>
</evidence>
<feature type="region of interest" description="Disordered" evidence="1">
    <location>
        <begin position="575"/>
        <end position="626"/>
    </location>
</feature>
<keyword evidence="2" id="KW-1133">Transmembrane helix</keyword>
<gene>
    <name evidence="3" type="ORF">BEWA_002090</name>
</gene>
<feature type="transmembrane region" description="Helical" evidence="2">
    <location>
        <begin position="629"/>
        <end position="646"/>
    </location>
</feature>
<dbReference type="KEGG" id="beq:BEWA_002090"/>
<dbReference type="GeneID" id="15805819"/>
<keyword evidence="4" id="KW-1185">Reference proteome</keyword>
<organism evidence="3 4">
    <name type="scientific">Theileria equi strain WA</name>
    <dbReference type="NCBI Taxonomy" id="1537102"/>
    <lineage>
        <taxon>Eukaryota</taxon>
        <taxon>Sar</taxon>
        <taxon>Alveolata</taxon>
        <taxon>Apicomplexa</taxon>
        <taxon>Aconoidasida</taxon>
        <taxon>Piroplasmida</taxon>
        <taxon>Theileriidae</taxon>
        <taxon>Theileria</taxon>
    </lineage>
</organism>
<sequence>MGREVLNMDPENWKNPQEKIYGSENTDNFKPYIAYEYSRGSGDPFRRTELIYKGKVLKQFHQLGGSITKVSTYFTNNKEVLLTISIDVTDKCFYYTNPNTAEPIDENTDFDSIVTKKETILYRGFIVMILDNIKKNSKLVYDDLSDEVKKKFWRGRDILFDLKNKPGGNNKTYISEVTDIQVDIGVEQTNGTVTKVKHVPKVKPFYIRGLRNANAQQVSLGYGFPNEPLEEFTVYYEGEFGGYRDPLLVVLTLYKVVGDLTYVESEYYISRNEYDTRWDIIRISGGGLNDENIKKVLDNIKEFTELKVSMLNSLRSRLADITEGLIIDLSKTTSESGIYDSGNSRKIPYKKTTYVDYNAVSHAHGFTSFTIKGINITKNLPISSSLLPTSNERLCILKVFYNSTQNTDYPLMIYFQYATSEKRWICRHYGDKQWTELVDCPSSDTDFSKIKESILKYSVPNVTIDVSKASGKYQPYGNSLDFTVLSNSVDSSGYNFTHIESGNKPFKIKGVTHSQTTLNDPSNLLLVELIKSTGTKTRTYFKRSGRNTTSWVILNEDSQLSGNDLSSKLKELMNEYDQSKSASENSHKGEQSPEQEGTETKSTTLDNQPKDDKDLSINPSSVQHSSNKSGAIVGVILCILLVGLVIRKVGPSVRTYIVNRYPRLRF</sequence>
<feature type="compositionally biased region" description="Polar residues" evidence="1">
    <location>
        <begin position="592"/>
        <end position="607"/>
    </location>
</feature>
<evidence type="ECO:0000256" key="2">
    <source>
        <dbReference type="SAM" id="Phobius"/>
    </source>
</evidence>
<dbReference type="EMBL" id="CP001670">
    <property type="protein sequence ID" value="AFZ80802.1"/>
    <property type="molecule type" value="Genomic_DNA"/>
</dbReference>
<feature type="region of interest" description="Disordered" evidence="1">
    <location>
        <begin position="1"/>
        <end position="22"/>
    </location>
</feature>
<dbReference type="VEuPathDB" id="PiroplasmaDB:BEWA_002090"/>
<accession>L0AYY2</accession>
<dbReference type="AlphaFoldDB" id="L0AYY2"/>
<feature type="compositionally biased region" description="Polar residues" evidence="1">
    <location>
        <begin position="617"/>
        <end position="626"/>
    </location>
</feature>
<protein>
    <submittedName>
        <fullName evidence="3">Uncharacterized protein</fullName>
    </submittedName>
</protein>
<dbReference type="Proteomes" id="UP000031512">
    <property type="component" value="Chromosome 3"/>
</dbReference>
<name>L0AYY2_THEEQ</name>
<evidence type="ECO:0000256" key="1">
    <source>
        <dbReference type="SAM" id="MobiDB-lite"/>
    </source>
</evidence>
<reference evidence="3 4" key="1">
    <citation type="journal article" date="2012" name="BMC Genomics">
        <title>Comparative genomic analysis and phylogenetic position of Theileria equi.</title>
        <authorList>
            <person name="Kappmeyer L.S."/>
            <person name="Thiagarajan M."/>
            <person name="Herndon D.R."/>
            <person name="Ramsay J.D."/>
            <person name="Caler E."/>
            <person name="Djikeng A."/>
            <person name="Gillespie J.J."/>
            <person name="Lau A.O."/>
            <person name="Roalson E.H."/>
            <person name="Silva J.C."/>
            <person name="Silva M.G."/>
            <person name="Suarez C.E."/>
            <person name="Ueti M.W."/>
            <person name="Nene V.M."/>
            <person name="Mealey R.H."/>
            <person name="Knowles D.P."/>
            <person name="Brayton K.A."/>
        </authorList>
    </citation>
    <scope>NUCLEOTIDE SEQUENCE [LARGE SCALE GENOMIC DNA]</scope>
    <source>
        <strain evidence="3 4">WA</strain>
    </source>
</reference>